<dbReference type="SUPFAM" id="SSF100879">
    <property type="entry name" value="Lesion bypass DNA polymerase (Y-family), little finger domain"/>
    <property type="match status" value="1"/>
</dbReference>
<dbReference type="InterPro" id="IPR043502">
    <property type="entry name" value="DNA/RNA_pol_sf"/>
</dbReference>
<dbReference type="HAMAP" id="MF_01113">
    <property type="entry name" value="DNApol_IV"/>
    <property type="match status" value="1"/>
</dbReference>
<dbReference type="PANTHER" id="PTHR11076:SF33">
    <property type="entry name" value="DNA POLYMERASE KAPPA"/>
    <property type="match status" value="1"/>
</dbReference>
<dbReference type="GO" id="GO:0003887">
    <property type="term" value="F:DNA-directed DNA polymerase activity"/>
    <property type="evidence" value="ECO:0007669"/>
    <property type="project" value="UniProtKB-UniRule"/>
</dbReference>
<dbReference type="Gene3D" id="3.30.1490.100">
    <property type="entry name" value="DNA polymerase, Y-family, little finger domain"/>
    <property type="match status" value="1"/>
</dbReference>
<keyword evidence="3 15" id="KW-0515">Mutator protein</keyword>
<dbReference type="RefSeq" id="WP_073390320.1">
    <property type="nucleotide sequence ID" value="NZ_FQXK01000053.1"/>
</dbReference>
<feature type="domain" description="UmuC" evidence="17">
    <location>
        <begin position="8"/>
        <end position="213"/>
    </location>
</feature>
<dbReference type="InterPro" id="IPR036775">
    <property type="entry name" value="DNA_pol_Y-fam_lit_finger_sf"/>
</dbReference>
<evidence type="ECO:0000256" key="16">
    <source>
        <dbReference type="SAM" id="MobiDB-lite"/>
    </source>
</evidence>
<dbReference type="OrthoDB" id="9808813at2"/>
<dbReference type="GO" id="GO:0003684">
    <property type="term" value="F:damaged DNA binding"/>
    <property type="evidence" value="ECO:0007669"/>
    <property type="project" value="InterPro"/>
</dbReference>
<dbReference type="PROSITE" id="PS50173">
    <property type="entry name" value="UMUC"/>
    <property type="match status" value="1"/>
</dbReference>
<feature type="site" description="Substrate discrimination" evidence="15">
    <location>
        <position position="17"/>
    </location>
</feature>
<evidence type="ECO:0000256" key="3">
    <source>
        <dbReference type="ARBA" id="ARBA00022457"/>
    </source>
</evidence>
<keyword evidence="8 15" id="KW-0479">Metal-binding</keyword>
<feature type="binding site" evidence="15">
    <location>
        <position position="115"/>
    </location>
    <ligand>
        <name>Mg(2+)</name>
        <dbReference type="ChEBI" id="CHEBI:18420"/>
    </ligand>
</feature>
<dbReference type="InterPro" id="IPR053848">
    <property type="entry name" value="IMS_HHH_1"/>
</dbReference>
<dbReference type="InterPro" id="IPR043128">
    <property type="entry name" value="Rev_trsase/Diguanyl_cyclase"/>
</dbReference>
<protein>
    <recommendedName>
        <fullName evidence="15">DNA polymerase IV</fullName>
        <shortName evidence="15">Pol IV</shortName>
        <ecNumber evidence="15">2.7.7.7</ecNumber>
    </recommendedName>
</protein>
<reference evidence="19" key="1">
    <citation type="submission" date="2016-11" db="EMBL/GenBank/DDBJ databases">
        <authorList>
            <person name="Varghese N."/>
            <person name="Submissions S."/>
        </authorList>
    </citation>
    <scope>NUCLEOTIDE SEQUENCE [LARGE SCALE GENOMIC DNA]</scope>
    <source>
        <strain evidence="19">DSM 3071</strain>
    </source>
</reference>
<feature type="active site" evidence="15">
    <location>
        <position position="116"/>
    </location>
</feature>
<gene>
    <name evidence="15" type="primary">dinB</name>
    <name evidence="18" type="ORF">SAMN02745229_03953</name>
</gene>
<dbReference type="InterPro" id="IPR017961">
    <property type="entry name" value="DNA_pol_Y-fam_little_finger"/>
</dbReference>
<evidence type="ECO:0000313" key="19">
    <source>
        <dbReference type="Proteomes" id="UP000184278"/>
    </source>
</evidence>
<dbReference type="GO" id="GO:0005829">
    <property type="term" value="C:cytosol"/>
    <property type="evidence" value="ECO:0007669"/>
    <property type="project" value="TreeGrafter"/>
</dbReference>
<comment type="subcellular location">
    <subcellularLocation>
        <location evidence="1 15">Cytoplasm</location>
    </subcellularLocation>
</comment>
<evidence type="ECO:0000256" key="7">
    <source>
        <dbReference type="ARBA" id="ARBA00022705"/>
    </source>
</evidence>
<keyword evidence="12 15" id="KW-0238">DNA-binding</keyword>
<keyword evidence="13 15" id="KW-0234">DNA repair</keyword>
<evidence type="ECO:0000256" key="13">
    <source>
        <dbReference type="ARBA" id="ARBA00023204"/>
    </source>
</evidence>
<evidence type="ECO:0000256" key="1">
    <source>
        <dbReference type="ARBA" id="ARBA00004496"/>
    </source>
</evidence>
<evidence type="ECO:0000256" key="4">
    <source>
        <dbReference type="ARBA" id="ARBA00022490"/>
    </source>
</evidence>
<dbReference type="Gene3D" id="3.40.1170.60">
    <property type="match status" value="1"/>
</dbReference>
<feature type="binding site" evidence="15">
    <location>
        <position position="12"/>
    </location>
    <ligand>
        <name>Mg(2+)</name>
        <dbReference type="ChEBI" id="CHEBI:18420"/>
    </ligand>
</feature>
<evidence type="ECO:0000256" key="6">
    <source>
        <dbReference type="ARBA" id="ARBA00022695"/>
    </source>
</evidence>
<dbReference type="GO" id="GO:0006281">
    <property type="term" value="P:DNA repair"/>
    <property type="evidence" value="ECO:0007669"/>
    <property type="project" value="UniProtKB-UniRule"/>
</dbReference>
<evidence type="ECO:0000256" key="5">
    <source>
        <dbReference type="ARBA" id="ARBA00022679"/>
    </source>
</evidence>
<dbReference type="InterPro" id="IPR022880">
    <property type="entry name" value="DNApol_IV"/>
</dbReference>
<keyword evidence="5 15" id="KW-0808">Transferase</keyword>
<keyword evidence="4 15" id="KW-0963">Cytoplasm</keyword>
<keyword evidence="10 15" id="KW-0460">Magnesium</keyword>
<evidence type="ECO:0000256" key="14">
    <source>
        <dbReference type="ARBA" id="ARBA00049244"/>
    </source>
</evidence>
<dbReference type="Pfam" id="PF21999">
    <property type="entry name" value="IMS_HHH_1"/>
    <property type="match status" value="1"/>
</dbReference>
<dbReference type="Gene3D" id="1.10.150.20">
    <property type="entry name" value="5' to 3' exonuclease, C-terminal subdomain"/>
    <property type="match status" value="1"/>
</dbReference>
<evidence type="ECO:0000256" key="12">
    <source>
        <dbReference type="ARBA" id="ARBA00023125"/>
    </source>
</evidence>
<dbReference type="PANTHER" id="PTHR11076">
    <property type="entry name" value="DNA REPAIR POLYMERASE UMUC / TRANSFERASE FAMILY MEMBER"/>
    <property type="match status" value="1"/>
</dbReference>
<evidence type="ECO:0000313" key="18">
    <source>
        <dbReference type="EMBL" id="SHI99685.1"/>
    </source>
</evidence>
<dbReference type="STRING" id="1121131.SAMN02745229_03953"/>
<name>A0A1M6FPU4_BUTFI</name>
<keyword evidence="7 15" id="KW-0235">DNA replication</keyword>
<proteinExistence type="inferred from homology"/>
<comment type="function">
    <text evidence="15">Poorly processive, error-prone DNA polymerase involved in untargeted mutagenesis. Copies undamaged DNA at stalled replication forks, which arise in vivo from mismatched or misaligned primer ends. These misaligned primers can be extended by PolIV. Exhibits no 3'-5' exonuclease (proofreading) activity. May be involved in translesional synthesis, in conjunction with the beta clamp from PolIII.</text>
</comment>
<keyword evidence="9 15" id="KW-0227">DNA damage</keyword>
<evidence type="ECO:0000256" key="8">
    <source>
        <dbReference type="ARBA" id="ARBA00022723"/>
    </source>
</evidence>
<comment type="cofactor">
    <cofactor evidence="15">
        <name>Mg(2+)</name>
        <dbReference type="ChEBI" id="CHEBI:18420"/>
    </cofactor>
    <text evidence="15">Binds 2 magnesium ions per subunit.</text>
</comment>
<sequence>MDNTRKIIFHVDVNSAFLSWSAVKILKDDPNAVDLRTIPSAVGGDVESRHGIITAKSIPAKKYGVTTGEPVVKAMQKCPNLVMVHSDFKTYREYSGKFIEILRTYSNIIEQVSIDEAFIDMTKPVTDMYKLEGSHDSDKEDARKEIALILAGKIKDEIKNTLGFTVNVGVSSNKLLAKMASDFEKPDKIHTLFPNEIRKKMWPLPIGELFGCGKQTSARLSELGMRTIGAVAQTDLRILQDILGVKQGSYIYQSCNGIGSSDVNPAEEDAKSYSNETTTRSDITFDNYEKEMPQIIKWLSESVAKRLQRDGMFASTVSVSVKTDTFQRRSKQMGIGDSTNDEDVLYEKATKLMSELALGENGILAQGYSIRLVGVGAADLDRGEYRQMSLFDMNVQGSSSGTKGTRDSQRAEKQRKLREMTKTIEAKYGEGIIHKGRDHYNHK</sequence>
<evidence type="ECO:0000256" key="10">
    <source>
        <dbReference type="ARBA" id="ARBA00022842"/>
    </source>
</evidence>
<dbReference type="GeneID" id="89511822"/>
<comment type="subunit">
    <text evidence="15">Monomer.</text>
</comment>
<dbReference type="Gene3D" id="3.30.70.270">
    <property type="match status" value="1"/>
</dbReference>
<evidence type="ECO:0000256" key="11">
    <source>
        <dbReference type="ARBA" id="ARBA00022932"/>
    </source>
</evidence>
<evidence type="ECO:0000256" key="2">
    <source>
        <dbReference type="ARBA" id="ARBA00010945"/>
    </source>
</evidence>
<evidence type="ECO:0000256" key="15">
    <source>
        <dbReference type="HAMAP-Rule" id="MF_01113"/>
    </source>
</evidence>
<dbReference type="EMBL" id="FQXK01000053">
    <property type="protein sequence ID" value="SHI99685.1"/>
    <property type="molecule type" value="Genomic_DNA"/>
</dbReference>
<feature type="region of interest" description="Disordered" evidence="16">
    <location>
        <begin position="396"/>
        <end position="417"/>
    </location>
</feature>
<dbReference type="Proteomes" id="UP000184278">
    <property type="component" value="Unassembled WGS sequence"/>
</dbReference>
<dbReference type="AlphaFoldDB" id="A0A1M6FPU4"/>
<dbReference type="GO" id="GO:0000287">
    <property type="term" value="F:magnesium ion binding"/>
    <property type="evidence" value="ECO:0007669"/>
    <property type="project" value="UniProtKB-UniRule"/>
</dbReference>
<evidence type="ECO:0000256" key="9">
    <source>
        <dbReference type="ARBA" id="ARBA00022763"/>
    </source>
</evidence>
<keyword evidence="6 15" id="KW-0548">Nucleotidyltransferase</keyword>
<dbReference type="CDD" id="cd03586">
    <property type="entry name" value="PolY_Pol_IV_kappa"/>
    <property type="match status" value="1"/>
</dbReference>
<dbReference type="GO" id="GO:0006261">
    <property type="term" value="P:DNA-templated DNA replication"/>
    <property type="evidence" value="ECO:0007669"/>
    <property type="project" value="UniProtKB-UniRule"/>
</dbReference>
<dbReference type="Pfam" id="PF00817">
    <property type="entry name" value="IMS"/>
    <property type="match status" value="1"/>
</dbReference>
<dbReference type="InterPro" id="IPR050116">
    <property type="entry name" value="DNA_polymerase-Y"/>
</dbReference>
<comment type="similarity">
    <text evidence="2 15">Belongs to the DNA polymerase type-Y family.</text>
</comment>
<evidence type="ECO:0000259" key="17">
    <source>
        <dbReference type="PROSITE" id="PS50173"/>
    </source>
</evidence>
<dbReference type="GO" id="GO:0042276">
    <property type="term" value="P:error-prone translesion synthesis"/>
    <property type="evidence" value="ECO:0007669"/>
    <property type="project" value="TreeGrafter"/>
</dbReference>
<keyword evidence="11 15" id="KW-0239">DNA-directed DNA polymerase</keyword>
<organism evidence="18 19">
    <name type="scientific">Butyrivibrio fibrisolvens DSM 3071</name>
    <dbReference type="NCBI Taxonomy" id="1121131"/>
    <lineage>
        <taxon>Bacteria</taxon>
        <taxon>Bacillati</taxon>
        <taxon>Bacillota</taxon>
        <taxon>Clostridia</taxon>
        <taxon>Lachnospirales</taxon>
        <taxon>Lachnospiraceae</taxon>
        <taxon>Butyrivibrio</taxon>
    </lineage>
</organism>
<keyword evidence="19" id="KW-1185">Reference proteome</keyword>
<dbReference type="InterPro" id="IPR001126">
    <property type="entry name" value="UmuC"/>
</dbReference>
<dbReference type="EC" id="2.7.7.7" evidence="15"/>
<dbReference type="SUPFAM" id="SSF56672">
    <property type="entry name" value="DNA/RNA polymerases"/>
    <property type="match status" value="1"/>
</dbReference>
<feature type="compositionally biased region" description="Basic and acidic residues" evidence="16">
    <location>
        <begin position="404"/>
        <end position="417"/>
    </location>
</feature>
<dbReference type="Pfam" id="PF11799">
    <property type="entry name" value="IMS_C"/>
    <property type="match status" value="1"/>
</dbReference>
<comment type="catalytic activity">
    <reaction evidence="14 15">
        <text>DNA(n) + a 2'-deoxyribonucleoside 5'-triphosphate = DNA(n+1) + diphosphate</text>
        <dbReference type="Rhea" id="RHEA:22508"/>
        <dbReference type="Rhea" id="RHEA-COMP:17339"/>
        <dbReference type="Rhea" id="RHEA-COMP:17340"/>
        <dbReference type="ChEBI" id="CHEBI:33019"/>
        <dbReference type="ChEBI" id="CHEBI:61560"/>
        <dbReference type="ChEBI" id="CHEBI:173112"/>
        <dbReference type="EC" id="2.7.7.7"/>
    </reaction>
</comment>
<dbReference type="GO" id="GO:0009432">
    <property type="term" value="P:SOS response"/>
    <property type="evidence" value="ECO:0007669"/>
    <property type="project" value="TreeGrafter"/>
</dbReference>
<accession>A0A1M6FPU4</accession>